<proteinExistence type="predicted"/>
<dbReference type="Proteomes" id="UP001152622">
    <property type="component" value="Chromosome 10"/>
</dbReference>
<evidence type="ECO:0000313" key="3">
    <source>
        <dbReference type="Proteomes" id="UP001152622"/>
    </source>
</evidence>
<dbReference type="EMBL" id="JAINUF010000010">
    <property type="protein sequence ID" value="KAJ8348693.1"/>
    <property type="molecule type" value="Genomic_DNA"/>
</dbReference>
<sequence>MEMKAEIRKRRQECLRVVNLSAVCGGDTPFIGLDPAAGPSNKRLLRGREGQHGSQSGQARGLRRKVIGGNK</sequence>
<gene>
    <name evidence="2" type="ORF">SKAU_G00272820</name>
</gene>
<organism evidence="2 3">
    <name type="scientific">Synaphobranchus kaupii</name>
    <name type="common">Kaup's arrowtooth eel</name>
    <dbReference type="NCBI Taxonomy" id="118154"/>
    <lineage>
        <taxon>Eukaryota</taxon>
        <taxon>Metazoa</taxon>
        <taxon>Chordata</taxon>
        <taxon>Craniata</taxon>
        <taxon>Vertebrata</taxon>
        <taxon>Euteleostomi</taxon>
        <taxon>Actinopterygii</taxon>
        <taxon>Neopterygii</taxon>
        <taxon>Teleostei</taxon>
        <taxon>Anguilliformes</taxon>
        <taxon>Synaphobranchidae</taxon>
        <taxon>Synaphobranchus</taxon>
    </lineage>
</organism>
<comment type="caution">
    <text evidence="2">The sequence shown here is derived from an EMBL/GenBank/DDBJ whole genome shotgun (WGS) entry which is preliminary data.</text>
</comment>
<evidence type="ECO:0000256" key="1">
    <source>
        <dbReference type="SAM" id="MobiDB-lite"/>
    </source>
</evidence>
<dbReference type="AlphaFoldDB" id="A0A9Q1F0N6"/>
<name>A0A9Q1F0N6_SYNKA</name>
<keyword evidence="3" id="KW-1185">Reference proteome</keyword>
<feature type="compositionally biased region" description="Basic residues" evidence="1">
    <location>
        <begin position="61"/>
        <end position="71"/>
    </location>
</feature>
<evidence type="ECO:0000313" key="2">
    <source>
        <dbReference type="EMBL" id="KAJ8348693.1"/>
    </source>
</evidence>
<accession>A0A9Q1F0N6</accession>
<reference evidence="2" key="1">
    <citation type="journal article" date="2023" name="Science">
        <title>Genome structures resolve the early diversification of teleost fishes.</title>
        <authorList>
            <person name="Parey E."/>
            <person name="Louis A."/>
            <person name="Montfort J."/>
            <person name="Bouchez O."/>
            <person name="Roques C."/>
            <person name="Iampietro C."/>
            <person name="Lluch J."/>
            <person name="Castinel A."/>
            <person name="Donnadieu C."/>
            <person name="Desvignes T."/>
            <person name="Floi Bucao C."/>
            <person name="Jouanno E."/>
            <person name="Wen M."/>
            <person name="Mejri S."/>
            <person name="Dirks R."/>
            <person name="Jansen H."/>
            <person name="Henkel C."/>
            <person name="Chen W.J."/>
            <person name="Zahm M."/>
            <person name="Cabau C."/>
            <person name="Klopp C."/>
            <person name="Thompson A.W."/>
            <person name="Robinson-Rechavi M."/>
            <person name="Braasch I."/>
            <person name="Lecointre G."/>
            <person name="Bobe J."/>
            <person name="Postlethwait J.H."/>
            <person name="Berthelot C."/>
            <person name="Roest Crollius H."/>
            <person name="Guiguen Y."/>
        </authorList>
    </citation>
    <scope>NUCLEOTIDE SEQUENCE</scope>
    <source>
        <strain evidence="2">WJC10195</strain>
    </source>
</reference>
<protein>
    <submittedName>
        <fullName evidence="2">Uncharacterized protein</fullName>
    </submittedName>
</protein>
<feature type="region of interest" description="Disordered" evidence="1">
    <location>
        <begin position="33"/>
        <end position="71"/>
    </location>
</feature>